<comment type="caution">
    <text evidence="2">The sequence shown here is derived from an EMBL/GenBank/DDBJ whole genome shotgun (WGS) entry which is preliminary data.</text>
</comment>
<dbReference type="EMBL" id="JWZX01000549">
    <property type="protein sequence ID" value="KOO47052.1"/>
    <property type="molecule type" value="Genomic_DNA"/>
</dbReference>
<feature type="region of interest" description="Disordered" evidence="1">
    <location>
        <begin position="111"/>
        <end position="167"/>
    </location>
</feature>
<evidence type="ECO:0000313" key="2">
    <source>
        <dbReference type="EMBL" id="KOO47052.1"/>
    </source>
</evidence>
<accession>A0A0M0L882</accession>
<dbReference type="Proteomes" id="UP000037460">
    <property type="component" value="Unassembled WGS sequence"/>
</dbReference>
<name>A0A0M0L882_9EUKA</name>
<evidence type="ECO:0000256" key="1">
    <source>
        <dbReference type="SAM" id="MobiDB-lite"/>
    </source>
</evidence>
<proteinExistence type="predicted"/>
<feature type="non-terminal residue" evidence="2">
    <location>
        <position position="367"/>
    </location>
</feature>
<dbReference type="AlphaFoldDB" id="A0A0M0L882"/>
<evidence type="ECO:0000313" key="3">
    <source>
        <dbReference type="Proteomes" id="UP000037460"/>
    </source>
</evidence>
<protein>
    <submittedName>
        <fullName evidence="2">Uncharacterized protein</fullName>
    </submittedName>
</protein>
<organism evidence="2 3">
    <name type="scientific">Chrysochromulina tobinii</name>
    <dbReference type="NCBI Taxonomy" id="1460289"/>
    <lineage>
        <taxon>Eukaryota</taxon>
        <taxon>Haptista</taxon>
        <taxon>Haptophyta</taxon>
        <taxon>Prymnesiophyceae</taxon>
        <taxon>Prymnesiales</taxon>
        <taxon>Chrysochromulinaceae</taxon>
        <taxon>Chrysochromulina</taxon>
    </lineage>
</organism>
<reference evidence="3" key="1">
    <citation type="journal article" date="2015" name="PLoS Genet.">
        <title>Genome Sequence and Transcriptome Analyses of Chrysochromulina tobin: Metabolic Tools for Enhanced Algal Fitness in the Prominent Order Prymnesiales (Haptophyceae).</title>
        <authorList>
            <person name="Hovde B.T."/>
            <person name="Deodato C.R."/>
            <person name="Hunsperger H.M."/>
            <person name="Ryken S.A."/>
            <person name="Yost W."/>
            <person name="Jha R.K."/>
            <person name="Patterson J."/>
            <person name="Monnat R.J. Jr."/>
            <person name="Barlow S.B."/>
            <person name="Starkenburg S.R."/>
            <person name="Cattolico R.A."/>
        </authorList>
    </citation>
    <scope>NUCLEOTIDE SEQUENCE</scope>
    <source>
        <strain evidence="3">CCMP291</strain>
    </source>
</reference>
<feature type="compositionally biased region" description="Basic and acidic residues" evidence="1">
    <location>
        <begin position="158"/>
        <end position="167"/>
    </location>
</feature>
<sequence length="367" mass="39880">MSDVLDLPPLQGGDGVPLSDLAAPTSKPEETPAPSAPQQFAPLPETIAAPNQIPVVATKVVAMIVPADVKADRKIKFVVDGVKYSAVLPEGLKAGDTFRARIPATPIMLPVVGPAAGESAPKRPKAEESMQQGAKKPKFAKKKREVKSDDDEEEEDESKGQDEMESPFDRLAADEIHQILTLTGMTGLCVVMPRVSKEMKAHAAAALSSMEHIDISPYESVSHPSRPDHFTPDHFTNWSAVERRCVPASQIPFLTFDEDNLWATSPWPFSEDAIEAAAKMTTFVDNFKLVLSKTTALKSLFLEATFYFLTDDCEHETVPLPAFSLATVASTLRTLSVRAKPSSQTLLDIVSSCPGLEELSWRLLSQS</sequence>
<keyword evidence="3" id="KW-1185">Reference proteome</keyword>
<feature type="compositionally biased region" description="Acidic residues" evidence="1">
    <location>
        <begin position="148"/>
        <end position="157"/>
    </location>
</feature>
<feature type="region of interest" description="Disordered" evidence="1">
    <location>
        <begin position="1"/>
        <end position="41"/>
    </location>
</feature>
<gene>
    <name evidence="2" type="ORF">Ctob_015915</name>
</gene>
<feature type="compositionally biased region" description="Basic residues" evidence="1">
    <location>
        <begin position="135"/>
        <end position="145"/>
    </location>
</feature>